<evidence type="ECO:0000256" key="4">
    <source>
        <dbReference type="ARBA" id="ARBA00023242"/>
    </source>
</evidence>
<dbReference type="InterPro" id="IPR053187">
    <property type="entry name" value="Notoamide_regulator"/>
</dbReference>
<reference evidence="7 8" key="1">
    <citation type="submission" date="2015-01" db="EMBL/GenBank/DDBJ databases">
        <title>The Genome Sequence of Exophiala oligosperma CBS72588.</title>
        <authorList>
            <consortium name="The Broad Institute Genomics Platform"/>
            <person name="Cuomo C."/>
            <person name="de Hoog S."/>
            <person name="Gorbushina A."/>
            <person name="Stielow B."/>
            <person name="Teixiera M."/>
            <person name="Abouelleil A."/>
            <person name="Chapman S.B."/>
            <person name="Priest M."/>
            <person name="Young S.K."/>
            <person name="Wortman J."/>
            <person name="Nusbaum C."/>
            <person name="Birren B."/>
        </authorList>
    </citation>
    <scope>NUCLEOTIDE SEQUENCE [LARGE SCALE GENOMIC DNA]</scope>
    <source>
        <strain evidence="7 8">CBS 72588</strain>
    </source>
</reference>
<dbReference type="CDD" id="cd00067">
    <property type="entry name" value="GAL4"/>
    <property type="match status" value="1"/>
</dbReference>
<dbReference type="HOGENOM" id="CLU_124535_0_0_1"/>
<dbReference type="EMBL" id="KN847340">
    <property type="protein sequence ID" value="KIW38834.1"/>
    <property type="molecule type" value="Genomic_DNA"/>
</dbReference>
<dbReference type="RefSeq" id="XP_016259047.1">
    <property type="nucleotide sequence ID" value="XM_016410025.1"/>
</dbReference>
<evidence type="ECO:0000256" key="5">
    <source>
        <dbReference type="SAM" id="MobiDB-lite"/>
    </source>
</evidence>
<dbReference type="EMBL" id="KN847340">
    <property type="protein sequence ID" value="KIW38833.1"/>
    <property type="molecule type" value="Genomic_DNA"/>
</dbReference>
<dbReference type="VEuPathDB" id="FungiDB:PV06_08669"/>
<keyword evidence="1" id="KW-0805">Transcription regulation</keyword>
<proteinExistence type="predicted"/>
<dbReference type="GO" id="GO:0003677">
    <property type="term" value="F:DNA binding"/>
    <property type="evidence" value="ECO:0007669"/>
    <property type="project" value="UniProtKB-KW"/>
</dbReference>
<dbReference type="SUPFAM" id="SSF57701">
    <property type="entry name" value="Zn2/Cys6 DNA-binding domain"/>
    <property type="match status" value="1"/>
</dbReference>
<evidence type="ECO:0000313" key="7">
    <source>
        <dbReference type="EMBL" id="KIW38831.1"/>
    </source>
</evidence>
<dbReference type="PROSITE" id="PS50048">
    <property type="entry name" value="ZN2_CY6_FUNGAL_2"/>
    <property type="match status" value="1"/>
</dbReference>
<dbReference type="InterPro" id="IPR001138">
    <property type="entry name" value="Zn2Cys6_DnaBD"/>
</dbReference>
<accession>A0A0D2AF49</accession>
<evidence type="ECO:0000259" key="6">
    <source>
        <dbReference type="PROSITE" id="PS50048"/>
    </source>
</evidence>
<dbReference type="GO" id="GO:0000981">
    <property type="term" value="F:DNA-binding transcription factor activity, RNA polymerase II-specific"/>
    <property type="evidence" value="ECO:0007669"/>
    <property type="project" value="InterPro"/>
</dbReference>
<dbReference type="SMART" id="SM00066">
    <property type="entry name" value="GAL4"/>
    <property type="match status" value="1"/>
</dbReference>
<dbReference type="Pfam" id="PF00172">
    <property type="entry name" value="Zn_clus"/>
    <property type="match status" value="1"/>
</dbReference>
<dbReference type="Proteomes" id="UP000053342">
    <property type="component" value="Unassembled WGS sequence"/>
</dbReference>
<evidence type="ECO:0000256" key="2">
    <source>
        <dbReference type="ARBA" id="ARBA00023125"/>
    </source>
</evidence>
<dbReference type="PANTHER" id="PTHR47256">
    <property type="entry name" value="ZN(II)2CYS6 TRANSCRIPTION FACTOR (EUROFUNG)-RELATED"/>
    <property type="match status" value="1"/>
</dbReference>
<dbReference type="EMBL" id="KN847340">
    <property type="protein sequence ID" value="KIW38831.1"/>
    <property type="molecule type" value="Genomic_DNA"/>
</dbReference>
<dbReference type="EMBL" id="KN847340">
    <property type="protein sequence ID" value="KIW38835.1"/>
    <property type="molecule type" value="Genomic_DNA"/>
</dbReference>
<sequence length="187" mass="20900">MASFGQANPNDANPVLSASVVDDASTLSTTQPDLADLDLTESPGDDGPAVEAPQSARSRARSSRACVMCQRKKIRCTGAQPCENCQRRRWSCRFDAEGDGRKKASNHRVIQELNEANEQLKRHRQMISGFLAIIRAGESQTVQEFIDEVRRTEKVGDVATFIRAKIDRDERLLRAFDRVDWSPDPQL</sequence>
<feature type="region of interest" description="Disordered" evidence="5">
    <location>
        <begin position="23"/>
        <end position="57"/>
    </location>
</feature>
<evidence type="ECO:0000256" key="3">
    <source>
        <dbReference type="ARBA" id="ARBA00023163"/>
    </source>
</evidence>
<keyword evidence="4" id="KW-0539">Nucleus</keyword>
<keyword evidence="8" id="KW-1185">Reference proteome</keyword>
<feature type="domain" description="Zn(2)-C6 fungal-type" evidence="6">
    <location>
        <begin position="65"/>
        <end position="94"/>
    </location>
</feature>
<dbReference type="AlphaFoldDB" id="A0A0D2AF49"/>
<evidence type="ECO:0000256" key="1">
    <source>
        <dbReference type="ARBA" id="ARBA00023015"/>
    </source>
</evidence>
<protein>
    <recommendedName>
        <fullName evidence="6">Zn(2)-C6 fungal-type domain-containing protein</fullName>
    </recommendedName>
</protein>
<name>A0A0D2AF49_9EURO</name>
<gene>
    <name evidence="7" type="ORF">PV06_08669</name>
</gene>
<organism evidence="7 8">
    <name type="scientific">Exophiala oligosperma</name>
    <dbReference type="NCBI Taxonomy" id="215243"/>
    <lineage>
        <taxon>Eukaryota</taxon>
        <taxon>Fungi</taxon>
        <taxon>Dikarya</taxon>
        <taxon>Ascomycota</taxon>
        <taxon>Pezizomycotina</taxon>
        <taxon>Eurotiomycetes</taxon>
        <taxon>Chaetothyriomycetidae</taxon>
        <taxon>Chaetothyriales</taxon>
        <taxon>Herpotrichiellaceae</taxon>
        <taxon>Exophiala</taxon>
    </lineage>
</organism>
<dbReference type="RefSeq" id="XP_016259048.1">
    <property type="nucleotide sequence ID" value="XM_016410026.1"/>
</dbReference>
<dbReference type="EMBL" id="KN847340">
    <property type="protein sequence ID" value="KIW38832.1"/>
    <property type="molecule type" value="Genomic_DNA"/>
</dbReference>
<evidence type="ECO:0000313" key="8">
    <source>
        <dbReference type="Proteomes" id="UP000053342"/>
    </source>
</evidence>
<dbReference type="InterPro" id="IPR036864">
    <property type="entry name" value="Zn2-C6_fun-type_DNA-bd_sf"/>
</dbReference>
<keyword evidence="3" id="KW-0804">Transcription</keyword>
<keyword evidence="2" id="KW-0238">DNA-binding</keyword>
<dbReference type="Gene3D" id="4.10.240.10">
    <property type="entry name" value="Zn(2)-C6 fungal-type DNA-binding domain"/>
    <property type="match status" value="1"/>
</dbReference>
<dbReference type="GO" id="GO:0008270">
    <property type="term" value="F:zinc ion binding"/>
    <property type="evidence" value="ECO:0007669"/>
    <property type="project" value="InterPro"/>
</dbReference>
<dbReference type="RefSeq" id="XP_016259049.1">
    <property type="nucleotide sequence ID" value="XM_016410027.1"/>
</dbReference>
<dbReference type="RefSeq" id="XP_016259051.1">
    <property type="nucleotide sequence ID" value="XM_016410029.1"/>
</dbReference>
<dbReference type="GeneID" id="27360743"/>
<dbReference type="PANTHER" id="PTHR47256:SF3">
    <property type="entry name" value="ZN(II)2CYS6 TRANSCRIPTION FACTOR (EUROFUNG)"/>
    <property type="match status" value="1"/>
</dbReference>
<dbReference type="STRING" id="215243.A0A0D2AF49"/>
<dbReference type="RefSeq" id="XP_016259050.1">
    <property type="nucleotide sequence ID" value="XM_016410028.1"/>
</dbReference>